<dbReference type="Gene3D" id="1.10.10.10">
    <property type="entry name" value="Winged helix-like DNA-binding domain superfamily/Winged helix DNA-binding domain"/>
    <property type="match status" value="1"/>
</dbReference>
<dbReference type="Pfam" id="PF01037">
    <property type="entry name" value="AsnC_trans_reg"/>
    <property type="match status" value="1"/>
</dbReference>
<dbReference type="InterPro" id="IPR011008">
    <property type="entry name" value="Dimeric_a/b-barrel"/>
</dbReference>
<dbReference type="PROSITE" id="PS50956">
    <property type="entry name" value="HTH_ASNC_2"/>
    <property type="match status" value="1"/>
</dbReference>
<dbReference type="InterPro" id="IPR011991">
    <property type="entry name" value="ArsR-like_HTH"/>
</dbReference>
<dbReference type="Proteomes" id="UP000199542">
    <property type="component" value="Unassembled WGS sequence"/>
</dbReference>
<dbReference type="GO" id="GO:0043565">
    <property type="term" value="F:sequence-specific DNA binding"/>
    <property type="evidence" value="ECO:0007669"/>
    <property type="project" value="InterPro"/>
</dbReference>
<keyword evidence="3" id="KW-0804">Transcription</keyword>
<evidence type="ECO:0000313" key="6">
    <source>
        <dbReference type="Proteomes" id="UP000199542"/>
    </source>
</evidence>
<dbReference type="InterPro" id="IPR019887">
    <property type="entry name" value="Tscrpt_reg_AsnC/Lrp_C"/>
</dbReference>
<dbReference type="PANTHER" id="PTHR30154:SF46">
    <property type="entry name" value="TRANSCRIPTIONAL REGULATORY PROTEIN"/>
    <property type="match status" value="1"/>
</dbReference>
<dbReference type="SUPFAM" id="SSF46785">
    <property type="entry name" value="Winged helix' DNA-binding domain"/>
    <property type="match status" value="1"/>
</dbReference>
<keyword evidence="1" id="KW-0805">Transcription regulation</keyword>
<organism evidence="5 6">
    <name type="scientific">Rhizobium mongolense subsp. loessense</name>
    <dbReference type="NCBI Taxonomy" id="158890"/>
    <lineage>
        <taxon>Bacteria</taxon>
        <taxon>Pseudomonadati</taxon>
        <taxon>Pseudomonadota</taxon>
        <taxon>Alphaproteobacteria</taxon>
        <taxon>Hyphomicrobiales</taxon>
        <taxon>Rhizobiaceae</taxon>
        <taxon>Rhizobium/Agrobacterium group</taxon>
        <taxon>Rhizobium</taxon>
    </lineage>
</organism>
<dbReference type="InterPro" id="IPR000485">
    <property type="entry name" value="AsnC-type_HTH_dom"/>
</dbReference>
<dbReference type="GO" id="GO:0005829">
    <property type="term" value="C:cytosol"/>
    <property type="evidence" value="ECO:0007669"/>
    <property type="project" value="TreeGrafter"/>
</dbReference>
<sequence length="192" mass="21492">MTGFLRIVLAFMRNSGDSIHVSCKKAGYRAQMEQIDRYDLKILAQLQGDGRLTNNELSELIALSPSQCSRRRTRLEAEGFIHGYRAVLDRGRLGLDLMVVIAVTLATHNRDNAKRFAALIADLPEVLECYALTGEMDYHLKVVTPDLAGLSRFVNDVLLPHDSVQHVKTSIVLATLKDFQGLPVQQRSRPYA</sequence>
<evidence type="ECO:0000256" key="2">
    <source>
        <dbReference type="ARBA" id="ARBA00023125"/>
    </source>
</evidence>
<dbReference type="PRINTS" id="PR00033">
    <property type="entry name" value="HTHASNC"/>
</dbReference>
<accession>A0A1G4QNC2</accession>
<dbReference type="InterPro" id="IPR019888">
    <property type="entry name" value="Tscrpt_reg_AsnC-like"/>
</dbReference>
<reference evidence="5 6" key="1">
    <citation type="submission" date="2016-10" db="EMBL/GenBank/DDBJ databases">
        <authorList>
            <person name="de Groot N.N."/>
        </authorList>
    </citation>
    <scope>NUCLEOTIDE SEQUENCE [LARGE SCALE GENOMIC DNA]</scope>
    <source>
        <strain evidence="5 6">CGMCC 1.3401</strain>
    </source>
</reference>
<evidence type="ECO:0000259" key="4">
    <source>
        <dbReference type="PROSITE" id="PS50956"/>
    </source>
</evidence>
<dbReference type="CDD" id="cd00090">
    <property type="entry name" value="HTH_ARSR"/>
    <property type="match status" value="1"/>
</dbReference>
<keyword evidence="2 5" id="KW-0238">DNA-binding</keyword>
<dbReference type="SUPFAM" id="SSF54909">
    <property type="entry name" value="Dimeric alpha+beta barrel"/>
    <property type="match status" value="1"/>
</dbReference>
<dbReference type="GO" id="GO:0006355">
    <property type="term" value="P:regulation of DNA-templated transcription"/>
    <property type="evidence" value="ECO:0007669"/>
    <property type="project" value="UniProtKB-ARBA"/>
</dbReference>
<gene>
    <name evidence="5" type="ORF">SAMN02927900_01655</name>
</gene>
<name>A0A1G4QNC2_9HYPH</name>
<dbReference type="PANTHER" id="PTHR30154">
    <property type="entry name" value="LEUCINE-RESPONSIVE REGULATORY PROTEIN"/>
    <property type="match status" value="1"/>
</dbReference>
<evidence type="ECO:0000256" key="3">
    <source>
        <dbReference type="ARBA" id="ARBA00023163"/>
    </source>
</evidence>
<dbReference type="InterPro" id="IPR036390">
    <property type="entry name" value="WH_DNA-bd_sf"/>
</dbReference>
<evidence type="ECO:0000256" key="1">
    <source>
        <dbReference type="ARBA" id="ARBA00023015"/>
    </source>
</evidence>
<feature type="domain" description="HTH asnC-type" evidence="4">
    <location>
        <begin position="35"/>
        <end position="96"/>
    </location>
</feature>
<protein>
    <submittedName>
        <fullName evidence="5">DNA-binding transcriptional regulator, Lrp family</fullName>
    </submittedName>
</protein>
<dbReference type="EMBL" id="FMTM01000002">
    <property type="protein sequence ID" value="SCW46110.1"/>
    <property type="molecule type" value="Genomic_DNA"/>
</dbReference>
<proteinExistence type="predicted"/>
<dbReference type="GO" id="GO:0043200">
    <property type="term" value="P:response to amino acid"/>
    <property type="evidence" value="ECO:0007669"/>
    <property type="project" value="TreeGrafter"/>
</dbReference>
<dbReference type="InterPro" id="IPR036388">
    <property type="entry name" value="WH-like_DNA-bd_sf"/>
</dbReference>
<dbReference type="Gene3D" id="3.30.70.920">
    <property type="match status" value="1"/>
</dbReference>
<dbReference type="Pfam" id="PF13412">
    <property type="entry name" value="HTH_24"/>
    <property type="match status" value="1"/>
</dbReference>
<dbReference type="SMART" id="SM00344">
    <property type="entry name" value="HTH_ASNC"/>
    <property type="match status" value="1"/>
</dbReference>
<evidence type="ECO:0000313" key="5">
    <source>
        <dbReference type="EMBL" id="SCW46110.1"/>
    </source>
</evidence>
<dbReference type="AlphaFoldDB" id="A0A1G4QNC2"/>